<keyword evidence="1 3" id="KW-0560">Oxidoreductase</keyword>
<dbReference type="SUPFAM" id="SSF50475">
    <property type="entry name" value="FMN-binding split barrel"/>
    <property type="match status" value="1"/>
</dbReference>
<dbReference type="RefSeq" id="WP_397087960.1">
    <property type="nucleotide sequence ID" value="NZ_JBITGY010000010.1"/>
</dbReference>
<dbReference type="EC" id="1.-.-.-" evidence="3"/>
<reference evidence="3 4" key="1">
    <citation type="submission" date="2024-10" db="EMBL/GenBank/DDBJ databases">
        <title>The Natural Products Discovery Center: Release of the First 8490 Sequenced Strains for Exploring Actinobacteria Biosynthetic Diversity.</title>
        <authorList>
            <person name="Kalkreuter E."/>
            <person name="Kautsar S.A."/>
            <person name="Yang D."/>
            <person name="Bader C.D."/>
            <person name="Teijaro C.N."/>
            <person name="Fluegel L."/>
            <person name="Davis C.M."/>
            <person name="Simpson J.R."/>
            <person name="Lauterbach L."/>
            <person name="Steele A.D."/>
            <person name="Gui C."/>
            <person name="Meng S."/>
            <person name="Li G."/>
            <person name="Viehrig K."/>
            <person name="Ye F."/>
            <person name="Su P."/>
            <person name="Kiefer A.F."/>
            <person name="Nichols A."/>
            <person name="Cepeda A.J."/>
            <person name="Yan W."/>
            <person name="Fan B."/>
            <person name="Jiang Y."/>
            <person name="Adhikari A."/>
            <person name="Zheng C.-J."/>
            <person name="Schuster L."/>
            <person name="Cowan T.M."/>
            <person name="Smanski M.J."/>
            <person name="Chevrette M.G."/>
            <person name="De Carvalho L.P.S."/>
            <person name="Shen B."/>
        </authorList>
    </citation>
    <scope>NUCLEOTIDE SEQUENCE [LARGE SCALE GENOMIC DNA]</scope>
    <source>
        <strain evidence="3 4">NPDC050545</strain>
    </source>
</reference>
<protein>
    <submittedName>
        <fullName evidence="3">Flavin reductase family protein</fullName>
        <ecNumber evidence="3">1.-.-.-</ecNumber>
    </submittedName>
</protein>
<comment type="caution">
    <text evidence="3">The sequence shown here is derived from an EMBL/GenBank/DDBJ whole genome shotgun (WGS) entry which is preliminary data.</text>
</comment>
<name>A0ABW7Z545_9ACTN</name>
<evidence type="ECO:0000313" key="3">
    <source>
        <dbReference type="EMBL" id="MFI6502578.1"/>
    </source>
</evidence>
<dbReference type="InterPro" id="IPR002563">
    <property type="entry name" value="Flavin_Rdtase-like_dom"/>
</dbReference>
<evidence type="ECO:0000256" key="1">
    <source>
        <dbReference type="ARBA" id="ARBA00023002"/>
    </source>
</evidence>
<dbReference type="Gene3D" id="2.30.110.10">
    <property type="entry name" value="Electron Transport, Fmn-binding Protein, Chain A"/>
    <property type="match status" value="1"/>
</dbReference>
<dbReference type="EMBL" id="JBITGY010000010">
    <property type="protein sequence ID" value="MFI6502578.1"/>
    <property type="molecule type" value="Genomic_DNA"/>
</dbReference>
<gene>
    <name evidence="3" type="ORF">ACIBG2_34735</name>
</gene>
<dbReference type="SMART" id="SM00903">
    <property type="entry name" value="Flavin_Reduct"/>
    <property type="match status" value="1"/>
</dbReference>
<dbReference type="GO" id="GO:0016491">
    <property type="term" value="F:oxidoreductase activity"/>
    <property type="evidence" value="ECO:0007669"/>
    <property type="project" value="UniProtKB-KW"/>
</dbReference>
<sequence>MSLTDDTAAVPAELFKALAGSLPTGVTVVTSLAGPGRPAGMTSGAVCGLSADPPLMLACLGRGSRTLAAIERSGAFCVNVLDAGAQRLSERFAGGGDGKFEGVAWRPGRHGVPVLDGGVEGGTVAHAVCEVLETVNGGDHLIVIGLVVAGACDREAAPLLYHRRRYAGFPC</sequence>
<accession>A0ABW7Z545</accession>
<keyword evidence="4" id="KW-1185">Reference proteome</keyword>
<dbReference type="Proteomes" id="UP001612741">
    <property type="component" value="Unassembled WGS sequence"/>
</dbReference>
<dbReference type="PANTHER" id="PTHR30466">
    <property type="entry name" value="FLAVIN REDUCTASE"/>
    <property type="match status" value="1"/>
</dbReference>
<dbReference type="InterPro" id="IPR012349">
    <property type="entry name" value="Split_barrel_FMN-bd"/>
</dbReference>
<dbReference type="Pfam" id="PF01613">
    <property type="entry name" value="Flavin_Reduct"/>
    <property type="match status" value="1"/>
</dbReference>
<feature type="domain" description="Flavin reductase like" evidence="2">
    <location>
        <begin position="19"/>
        <end position="168"/>
    </location>
</feature>
<dbReference type="InterPro" id="IPR050268">
    <property type="entry name" value="NADH-dep_flavin_reductase"/>
</dbReference>
<evidence type="ECO:0000313" key="4">
    <source>
        <dbReference type="Proteomes" id="UP001612741"/>
    </source>
</evidence>
<proteinExistence type="predicted"/>
<organism evidence="3 4">
    <name type="scientific">Nonomuraea typhae</name>
    <dbReference type="NCBI Taxonomy" id="2603600"/>
    <lineage>
        <taxon>Bacteria</taxon>
        <taxon>Bacillati</taxon>
        <taxon>Actinomycetota</taxon>
        <taxon>Actinomycetes</taxon>
        <taxon>Streptosporangiales</taxon>
        <taxon>Streptosporangiaceae</taxon>
        <taxon>Nonomuraea</taxon>
    </lineage>
</organism>
<evidence type="ECO:0000259" key="2">
    <source>
        <dbReference type="SMART" id="SM00903"/>
    </source>
</evidence>
<dbReference type="PANTHER" id="PTHR30466:SF1">
    <property type="entry name" value="FMN REDUCTASE (NADH) RUTF"/>
    <property type="match status" value="1"/>
</dbReference>